<proteinExistence type="predicted"/>
<feature type="signal peptide" evidence="1">
    <location>
        <begin position="1"/>
        <end position="18"/>
    </location>
</feature>
<dbReference type="AlphaFoldDB" id="A0A2M4DRJ9"/>
<feature type="chain" id="PRO_5014850463" evidence="1">
    <location>
        <begin position="19"/>
        <end position="91"/>
    </location>
</feature>
<protein>
    <submittedName>
        <fullName evidence="2">Putative secreted protein</fullName>
    </submittedName>
</protein>
<evidence type="ECO:0000313" key="2">
    <source>
        <dbReference type="EMBL" id="MBW80151.1"/>
    </source>
</evidence>
<name>A0A2M4DRJ9_ANODA</name>
<reference evidence="2" key="1">
    <citation type="submission" date="2018-01" db="EMBL/GenBank/DDBJ databases">
        <title>An insight into the sialome of Amazonian anophelines.</title>
        <authorList>
            <person name="Ribeiro J.M."/>
            <person name="Scarpassa V."/>
            <person name="Calvo E."/>
        </authorList>
    </citation>
    <scope>NUCLEOTIDE SEQUENCE</scope>
</reference>
<organism evidence="2">
    <name type="scientific">Anopheles darlingi</name>
    <name type="common">Mosquito</name>
    <dbReference type="NCBI Taxonomy" id="43151"/>
    <lineage>
        <taxon>Eukaryota</taxon>
        <taxon>Metazoa</taxon>
        <taxon>Ecdysozoa</taxon>
        <taxon>Arthropoda</taxon>
        <taxon>Hexapoda</taxon>
        <taxon>Insecta</taxon>
        <taxon>Pterygota</taxon>
        <taxon>Neoptera</taxon>
        <taxon>Endopterygota</taxon>
        <taxon>Diptera</taxon>
        <taxon>Nematocera</taxon>
        <taxon>Culicoidea</taxon>
        <taxon>Culicidae</taxon>
        <taxon>Anophelinae</taxon>
        <taxon>Anopheles</taxon>
    </lineage>
</organism>
<keyword evidence="1" id="KW-0732">Signal</keyword>
<evidence type="ECO:0000256" key="1">
    <source>
        <dbReference type="SAM" id="SignalP"/>
    </source>
</evidence>
<accession>A0A2M4DRJ9</accession>
<sequence>MFPVFLVYVLVGAACCAARSPLCCCLANHRTVVELMRVRGGSDEDDILFFFYSFDFHFRSVSSVLVAVCYLQHTPSLIYYYLVERPITAPD</sequence>
<dbReference type="EMBL" id="GGFL01015973">
    <property type="protein sequence ID" value="MBW80151.1"/>
    <property type="molecule type" value="Transcribed_RNA"/>
</dbReference>